<organism evidence="2 3">
    <name type="scientific">Mycobacterium parmense</name>
    <dbReference type="NCBI Taxonomy" id="185642"/>
    <lineage>
        <taxon>Bacteria</taxon>
        <taxon>Bacillati</taxon>
        <taxon>Actinomycetota</taxon>
        <taxon>Actinomycetes</taxon>
        <taxon>Mycobacteriales</taxon>
        <taxon>Mycobacteriaceae</taxon>
        <taxon>Mycobacterium</taxon>
        <taxon>Mycobacterium simiae complex</taxon>
    </lineage>
</organism>
<keyword evidence="1" id="KW-0472">Membrane</keyword>
<keyword evidence="1" id="KW-0812">Transmembrane</keyword>
<protein>
    <recommendedName>
        <fullName evidence="4">DUF4190 domain-containing protein</fullName>
    </recommendedName>
</protein>
<sequence length="153" mass="15182">MTESAGAAAGKPPRSTLGAVSLALAVVALVVFLVPVVTGVVDPGSLDQKSAVVVASSCLVFGASAAVIGGVARRRVKRGVAAGGGLAVAGLALGLLAVVSPVVLLAFVGFDVHAGYEAFRACVRGSGASYPSYLCLKECPDVLESLCRKAVGW</sequence>
<name>A0A7I7YNM3_9MYCO</name>
<dbReference type="RefSeq" id="WP_139825613.1">
    <property type="nucleotide sequence ID" value="NZ_AP022614.1"/>
</dbReference>
<reference evidence="2 3" key="1">
    <citation type="journal article" date="2019" name="Emerg. Microbes Infect.">
        <title>Comprehensive subspecies identification of 175 nontuberculous mycobacteria species based on 7547 genomic profiles.</title>
        <authorList>
            <person name="Matsumoto Y."/>
            <person name="Kinjo T."/>
            <person name="Motooka D."/>
            <person name="Nabeya D."/>
            <person name="Jung N."/>
            <person name="Uechi K."/>
            <person name="Horii T."/>
            <person name="Iida T."/>
            <person name="Fujita J."/>
            <person name="Nakamura S."/>
        </authorList>
    </citation>
    <scope>NUCLEOTIDE SEQUENCE [LARGE SCALE GENOMIC DNA]</scope>
    <source>
        <strain evidence="2 3">JCM 14742</strain>
    </source>
</reference>
<evidence type="ECO:0000256" key="1">
    <source>
        <dbReference type="SAM" id="Phobius"/>
    </source>
</evidence>
<keyword evidence="1" id="KW-1133">Transmembrane helix</keyword>
<dbReference type="OrthoDB" id="4753909at2"/>
<feature type="transmembrane region" description="Helical" evidence="1">
    <location>
        <begin position="84"/>
        <end position="110"/>
    </location>
</feature>
<dbReference type="EMBL" id="AP022614">
    <property type="protein sequence ID" value="BBZ43456.1"/>
    <property type="molecule type" value="Genomic_DNA"/>
</dbReference>
<dbReference type="Proteomes" id="UP000467105">
    <property type="component" value="Chromosome"/>
</dbReference>
<evidence type="ECO:0008006" key="4">
    <source>
        <dbReference type="Google" id="ProtNLM"/>
    </source>
</evidence>
<accession>A0A7I7YNM3</accession>
<evidence type="ECO:0000313" key="3">
    <source>
        <dbReference type="Proteomes" id="UP000467105"/>
    </source>
</evidence>
<evidence type="ECO:0000313" key="2">
    <source>
        <dbReference type="EMBL" id="BBZ43456.1"/>
    </source>
</evidence>
<feature type="transmembrane region" description="Helical" evidence="1">
    <location>
        <begin position="17"/>
        <end position="38"/>
    </location>
</feature>
<feature type="transmembrane region" description="Helical" evidence="1">
    <location>
        <begin position="50"/>
        <end position="72"/>
    </location>
</feature>
<keyword evidence="3" id="KW-1185">Reference proteome</keyword>
<proteinExistence type="predicted"/>
<gene>
    <name evidence="2" type="ORF">MPRM_07370</name>
</gene>
<dbReference type="AlphaFoldDB" id="A0A7I7YNM3"/>